<dbReference type="GO" id="GO:0005524">
    <property type="term" value="F:ATP binding"/>
    <property type="evidence" value="ECO:0007669"/>
    <property type="project" value="UniProtKB-UniRule"/>
</dbReference>
<evidence type="ECO:0000256" key="1">
    <source>
        <dbReference type="ARBA" id="ARBA00009922"/>
    </source>
</evidence>
<dbReference type="Pfam" id="PF13361">
    <property type="entry name" value="UvrD_C"/>
    <property type="match status" value="1"/>
</dbReference>
<keyword evidence="14" id="KW-1185">Reference proteome</keyword>
<dbReference type="PANTHER" id="PTHR11070">
    <property type="entry name" value="UVRD / RECB / PCRA DNA HELICASE FAMILY MEMBER"/>
    <property type="match status" value="1"/>
</dbReference>
<comment type="catalytic activity">
    <reaction evidence="8">
        <text>Couples ATP hydrolysis with the unwinding of duplex DNA by translocating in the 3'-5' direction.</text>
        <dbReference type="EC" id="5.6.2.4"/>
    </reaction>
</comment>
<dbReference type="InterPro" id="IPR014016">
    <property type="entry name" value="UvrD-like_ATP-bd"/>
</dbReference>
<evidence type="ECO:0000313" key="14">
    <source>
        <dbReference type="Proteomes" id="UP000029500"/>
    </source>
</evidence>
<proteinExistence type="inferred from homology"/>
<dbReference type="EMBL" id="CP009287">
    <property type="protein sequence ID" value="AIQ70242.1"/>
    <property type="molecule type" value="Genomic_DNA"/>
</dbReference>
<dbReference type="Gene3D" id="3.40.50.300">
    <property type="entry name" value="P-loop containing nucleotide triphosphate hydrolases"/>
    <property type="match status" value="2"/>
</dbReference>
<evidence type="ECO:0000256" key="7">
    <source>
        <dbReference type="ARBA" id="ARBA00023235"/>
    </source>
</evidence>
<dbReference type="KEGG" id="pgm:PGRAT_23260"/>
<evidence type="ECO:0000313" key="13">
    <source>
        <dbReference type="EMBL" id="AIQ70242.1"/>
    </source>
</evidence>
<dbReference type="Gene3D" id="1.10.10.160">
    <property type="match status" value="1"/>
</dbReference>
<keyword evidence="4 11" id="KW-0347">Helicase</keyword>
<sequence>MDKLEMEHEIINTLCKNNKKTESYSLIIQDKVREKTEQQLEYVLSPINKNVFLEACAGSGKTEVVGMKTAYEISKWNFKNKGIAVLTFTNEATDTIKERVERFSGLSSMFPHYIGTLSAFIHGFISQNFGYKFFKHKNRDGDKSYRLVDKNLEVFDNHWLKKYKIPYINNNAGHHELFANQIYFDNKINDVILYQSETKKTPLKEFYNSSDFQKFVNDYREKSGNKTALGFEYIKEQIAKVKNSFFEDGFANFEDINNIALRILKRDSKLTELLASRFPIILVDECQDLSWVEMNILNEFKKAGTVLHFIGDLNQSIYEFKNANPEITKAFLSDFDKYRLTDNFRSCHPIVELSNRLLGITLPIRGLGIDKVGEKSISYLEYNDLSVVTEQYQKFLIGVNISYEKSAILVRQQNLKQELETNQTESKHLLLDALQLWLQNTPTSQMLALELAGKQMQKWFGGSKTKKNYFCPNAIESAFQWRIFLKNFLEGCLANDRLINVGDIEYSIWYKNFNACFLTMIEKAYQSLADFDIEKRDFNTLPKLRTPSGSAKNKIVIFNSKDNSNMVPINTIHSAKGKDFESVMVVSSRRNSGNSGGGHWKHWLEKELESGRIGYVANTRAKYSLVWAVPTLKKQEKIEVESYGFKRITLKDI</sequence>
<dbReference type="GO" id="GO:0016887">
    <property type="term" value="F:ATP hydrolysis activity"/>
    <property type="evidence" value="ECO:0007669"/>
    <property type="project" value="RHEA"/>
</dbReference>
<evidence type="ECO:0000256" key="5">
    <source>
        <dbReference type="ARBA" id="ARBA00022840"/>
    </source>
</evidence>
<gene>
    <name evidence="13" type="ORF">PGRAT_23260</name>
</gene>
<dbReference type="GO" id="GO:0000725">
    <property type="term" value="P:recombinational repair"/>
    <property type="evidence" value="ECO:0007669"/>
    <property type="project" value="TreeGrafter"/>
</dbReference>
<keyword evidence="7" id="KW-0413">Isomerase</keyword>
<keyword evidence="2 11" id="KW-0547">Nucleotide-binding</keyword>
<organism evidence="13 14">
    <name type="scientific">Paenibacillus graminis</name>
    <dbReference type="NCBI Taxonomy" id="189425"/>
    <lineage>
        <taxon>Bacteria</taxon>
        <taxon>Bacillati</taxon>
        <taxon>Bacillota</taxon>
        <taxon>Bacilli</taxon>
        <taxon>Bacillales</taxon>
        <taxon>Paenibacillaceae</taxon>
        <taxon>Paenibacillus</taxon>
    </lineage>
</organism>
<dbReference type="EC" id="5.6.2.4" evidence="9"/>
<evidence type="ECO:0000259" key="12">
    <source>
        <dbReference type="PROSITE" id="PS51198"/>
    </source>
</evidence>
<evidence type="ECO:0000256" key="6">
    <source>
        <dbReference type="ARBA" id="ARBA00023125"/>
    </source>
</evidence>
<dbReference type="InterPro" id="IPR000212">
    <property type="entry name" value="DNA_helicase_UvrD/REP"/>
</dbReference>
<evidence type="ECO:0000256" key="4">
    <source>
        <dbReference type="ARBA" id="ARBA00022806"/>
    </source>
</evidence>
<dbReference type="Pfam" id="PF00580">
    <property type="entry name" value="UvrD-helicase"/>
    <property type="match status" value="1"/>
</dbReference>
<comment type="catalytic activity">
    <reaction evidence="10">
        <text>ATP + H2O = ADP + phosphate + H(+)</text>
        <dbReference type="Rhea" id="RHEA:13065"/>
        <dbReference type="ChEBI" id="CHEBI:15377"/>
        <dbReference type="ChEBI" id="CHEBI:15378"/>
        <dbReference type="ChEBI" id="CHEBI:30616"/>
        <dbReference type="ChEBI" id="CHEBI:43474"/>
        <dbReference type="ChEBI" id="CHEBI:456216"/>
        <dbReference type="EC" id="5.6.2.4"/>
    </reaction>
</comment>
<dbReference type="STRING" id="189425.PGRAT_23260"/>
<feature type="domain" description="UvrD-like helicase ATP-binding" evidence="12">
    <location>
        <begin position="34"/>
        <end position="347"/>
    </location>
</feature>
<dbReference type="PANTHER" id="PTHR11070:SF2">
    <property type="entry name" value="ATP-DEPENDENT DNA HELICASE SRS2"/>
    <property type="match status" value="1"/>
</dbReference>
<dbReference type="AlphaFoldDB" id="A0A089MAD5"/>
<evidence type="ECO:0000256" key="8">
    <source>
        <dbReference type="ARBA" id="ARBA00034617"/>
    </source>
</evidence>
<dbReference type="Proteomes" id="UP000029500">
    <property type="component" value="Chromosome"/>
</dbReference>
<accession>A0A089MAD5</accession>
<evidence type="ECO:0000256" key="10">
    <source>
        <dbReference type="ARBA" id="ARBA00048988"/>
    </source>
</evidence>
<keyword evidence="6" id="KW-0238">DNA-binding</keyword>
<dbReference type="GO" id="GO:0003677">
    <property type="term" value="F:DNA binding"/>
    <property type="evidence" value="ECO:0007669"/>
    <property type="project" value="UniProtKB-KW"/>
</dbReference>
<dbReference type="InterPro" id="IPR027417">
    <property type="entry name" value="P-loop_NTPase"/>
</dbReference>
<name>A0A089MAD5_9BACL</name>
<evidence type="ECO:0000256" key="2">
    <source>
        <dbReference type="ARBA" id="ARBA00022741"/>
    </source>
</evidence>
<evidence type="ECO:0000256" key="9">
    <source>
        <dbReference type="ARBA" id="ARBA00034808"/>
    </source>
</evidence>
<evidence type="ECO:0000256" key="3">
    <source>
        <dbReference type="ARBA" id="ARBA00022801"/>
    </source>
</evidence>
<dbReference type="SUPFAM" id="SSF52540">
    <property type="entry name" value="P-loop containing nucleoside triphosphate hydrolases"/>
    <property type="match status" value="1"/>
</dbReference>
<keyword evidence="3 11" id="KW-0378">Hydrolase</keyword>
<dbReference type="GO" id="GO:0043138">
    <property type="term" value="F:3'-5' DNA helicase activity"/>
    <property type="evidence" value="ECO:0007669"/>
    <property type="project" value="UniProtKB-EC"/>
</dbReference>
<dbReference type="PROSITE" id="PS51198">
    <property type="entry name" value="UVRD_HELICASE_ATP_BIND"/>
    <property type="match status" value="1"/>
</dbReference>
<dbReference type="RefSeq" id="WP_025705832.1">
    <property type="nucleotide sequence ID" value="NZ_CP009287.1"/>
</dbReference>
<comment type="similarity">
    <text evidence="1">Belongs to the helicase family. UvrD subfamily.</text>
</comment>
<evidence type="ECO:0000256" key="11">
    <source>
        <dbReference type="PROSITE-ProRule" id="PRU00560"/>
    </source>
</evidence>
<dbReference type="InterPro" id="IPR014017">
    <property type="entry name" value="DNA_helicase_UvrD-like_C"/>
</dbReference>
<dbReference type="eggNOG" id="COG0210">
    <property type="taxonomic scope" value="Bacteria"/>
</dbReference>
<dbReference type="HOGENOM" id="CLU_004585_8_2_9"/>
<dbReference type="InterPro" id="IPR013986">
    <property type="entry name" value="DExx_box_DNA_helicase_dom_sf"/>
</dbReference>
<protein>
    <recommendedName>
        <fullName evidence="9">DNA 3'-5' helicase</fullName>
        <ecNumber evidence="9">5.6.2.4</ecNumber>
    </recommendedName>
</protein>
<feature type="binding site" evidence="11">
    <location>
        <begin position="55"/>
        <end position="62"/>
    </location>
    <ligand>
        <name>ATP</name>
        <dbReference type="ChEBI" id="CHEBI:30616"/>
    </ligand>
</feature>
<dbReference type="OrthoDB" id="9765670at2"/>
<reference evidence="13 14" key="1">
    <citation type="submission" date="2014-08" db="EMBL/GenBank/DDBJ databases">
        <title>Comparative genomics of the Paenibacillus odorifer group.</title>
        <authorList>
            <person name="den Bakker H.C."/>
            <person name="Tsai Y.-C."/>
            <person name="Martin N."/>
            <person name="Korlach J."/>
            <person name="Wiedmann M."/>
        </authorList>
    </citation>
    <scope>NUCLEOTIDE SEQUENCE [LARGE SCALE GENOMIC DNA]</scope>
    <source>
        <strain evidence="13 14">DSM 15220</strain>
    </source>
</reference>
<keyword evidence="5 11" id="KW-0067">ATP-binding</keyword>